<dbReference type="AlphaFoldDB" id="A0A3D2SE37"/>
<dbReference type="Gene3D" id="3.10.450.50">
    <property type="match status" value="1"/>
</dbReference>
<gene>
    <name evidence="2" type="ORF">DHW31_04890</name>
</gene>
<protein>
    <submittedName>
        <fullName evidence="2">DUF4440 domain-containing protein</fullName>
    </submittedName>
</protein>
<organism evidence="2 3">
    <name type="scientific">Bacteroides graminisolvens</name>
    <dbReference type="NCBI Taxonomy" id="477666"/>
    <lineage>
        <taxon>Bacteria</taxon>
        <taxon>Pseudomonadati</taxon>
        <taxon>Bacteroidota</taxon>
        <taxon>Bacteroidia</taxon>
        <taxon>Bacteroidales</taxon>
        <taxon>Bacteroidaceae</taxon>
        <taxon>Bacteroides</taxon>
    </lineage>
</organism>
<dbReference type="EMBL" id="DPVG01000180">
    <property type="protein sequence ID" value="HCK24114.1"/>
    <property type="molecule type" value="Genomic_DNA"/>
</dbReference>
<dbReference type="Proteomes" id="UP000263098">
    <property type="component" value="Unassembled WGS sequence"/>
</dbReference>
<dbReference type="Pfam" id="PF14534">
    <property type="entry name" value="DUF4440"/>
    <property type="match status" value="1"/>
</dbReference>
<reference evidence="2 3" key="1">
    <citation type="journal article" date="2018" name="Nat. Biotechnol.">
        <title>A standardized bacterial taxonomy based on genome phylogeny substantially revises the tree of life.</title>
        <authorList>
            <person name="Parks D.H."/>
            <person name="Chuvochina M."/>
            <person name="Waite D.W."/>
            <person name="Rinke C."/>
            <person name="Skarshewski A."/>
            <person name="Chaumeil P.A."/>
            <person name="Hugenholtz P."/>
        </authorList>
    </citation>
    <scope>NUCLEOTIDE SEQUENCE [LARGE SCALE GENOMIC DNA]</scope>
    <source>
        <strain evidence="2">UBA9667</strain>
    </source>
</reference>
<accession>A0A3D2SE37</accession>
<sequence>MSKQNISETIIALEKAAMQAWLNGNPSPFLALYSKDFTYFDPSLEWRLDGWNKIEELYESMRGKAKIDQFEMINPVVQSTDTMAVLTYNLHIRLGDMLWKENCTEVYRLEDNAEWKIIHCHISPTKPSLL</sequence>
<evidence type="ECO:0000313" key="2">
    <source>
        <dbReference type="EMBL" id="HCK24114.1"/>
    </source>
</evidence>
<evidence type="ECO:0000313" key="3">
    <source>
        <dbReference type="Proteomes" id="UP000263098"/>
    </source>
</evidence>
<dbReference type="InterPro" id="IPR027843">
    <property type="entry name" value="DUF4440"/>
</dbReference>
<dbReference type="InterPro" id="IPR032710">
    <property type="entry name" value="NTF2-like_dom_sf"/>
</dbReference>
<comment type="caution">
    <text evidence="2">The sequence shown here is derived from an EMBL/GenBank/DDBJ whole genome shotgun (WGS) entry which is preliminary data.</text>
</comment>
<dbReference type="SUPFAM" id="SSF54427">
    <property type="entry name" value="NTF2-like"/>
    <property type="match status" value="1"/>
</dbReference>
<name>A0A3D2SE37_9BACE</name>
<evidence type="ECO:0000259" key="1">
    <source>
        <dbReference type="Pfam" id="PF14534"/>
    </source>
</evidence>
<feature type="domain" description="DUF4440" evidence="1">
    <location>
        <begin position="10"/>
        <end position="117"/>
    </location>
</feature>
<proteinExistence type="predicted"/>